<dbReference type="Gene3D" id="1.10.10.60">
    <property type="entry name" value="Homeodomain-like"/>
    <property type="match status" value="1"/>
</dbReference>
<reference evidence="2 3" key="1">
    <citation type="submission" date="2023-05" db="EMBL/GenBank/DDBJ databases">
        <authorList>
            <person name="Zhang X."/>
        </authorList>
    </citation>
    <scope>NUCLEOTIDE SEQUENCE [LARGE SCALE GENOMIC DNA]</scope>
    <source>
        <strain evidence="2 3">DM2B3-1</strain>
    </source>
</reference>
<gene>
    <name evidence="2" type="ORF">QNI19_37880</name>
</gene>
<proteinExistence type="predicted"/>
<dbReference type="EMBL" id="JASJOT010000058">
    <property type="protein sequence ID" value="MDJ1498764.1"/>
    <property type="molecule type" value="Genomic_DNA"/>
</dbReference>
<accession>A0ABT7CYB8</accession>
<sequence>MTIDYSECQPGEPLKAFIFSFWKTQNNSGADTHYTVLPDAGIELIISIQPDKPNRMDLFGLSTQILNITIPNQAVFYGIRFKLLAVEYLLKTTLETNSIQKPPIHFEQIDPQAETSLDSFVDTISTHLHQHLQSVIIDPRKQKLLDLVYHSKGTIPVHKLAIETGWAARQINRYFTNTFGLPLKVYLEQLAFFSSLPQIGQGDFYPQDHYYDQSHFIRQTKKHTGNTPKQLYLQRYIRFVQLGHYSEE</sequence>
<feature type="domain" description="DUF6597" evidence="1">
    <location>
        <begin position="7"/>
        <end position="94"/>
    </location>
</feature>
<dbReference type="InterPro" id="IPR046532">
    <property type="entry name" value="DUF6597"/>
</dbReference>
<evidence type="ECO:0000313" key="3">
    <source>
        <dbReference type="Proteomes" id="UP001228581"/>
    </source>
</evidence>
<keyword evidence="3" id="KW-1185">Reference proteome</keyword>
<name>A0ABT7CYB8_9BACT</name>
<dbReference type="Pfam" id="PF20240">
    <property type="entry name" value="DUF6597"/>
    <property type="match status" value="1"/>
</dbReference>
<dbReference type="Proteomes" id="UP001228581">
    <property type="component" value="Unassembled WGS sequence"/>
</dbReference>
<organism evidence="2 3">
    <name type="scientific">Xanthocytophaga flava</name>
    <dbReference type="NCBI Taxonomy" id="3048013"/>
    <lineage>
        <taxon>Bacteria</taxon>
        <taxon>Pseudomonadati</taxon>
        <taxon>Bacteroidota</taxon>
        <taxon>Cytophagia</taxon>
        <taxon>Cytophagales</taxon>
        <taxon>Rhodocytophagaceae</taxon>
        <taxon>Xanthocytophaga</taxon>
    </lineage>
</organism>
<evidence type="ECO:0000313" key="2">
    <source>
        <dbReference type="EMBL" id="MDJ1498764.1"/>
    </source>
</evidence>
<dbReference type="RefSeq" id="WP_314005513.1">
    <property type="nucleotide sequence ID" value="NZ_JASJOT010000058.1"/>
</dbReference>
<protein>
    <recommendedName>
        <fullName evidence="1">DUF6597 domain-containing protein</fullName>
    </recommendedName>
</protein>
<comment type="caution">
    <text evidence="2">The sequence shown here is derived from an EMBL/GenBank/DDBJ whole genome shotgun (WGS) entry which is preliminary data.</text>
</comment>
<evidence type="ECO:0000259" key="1">
    <source>
        <dbReference type="Pfam" id="PF20240"/>
    </source>
</evidence>